<evidence type="ECO:0000313" key="2">
    <source>
        <dbReference type="EMBL" id="GAA1576498.1"/>
    </source>
</evidence>
<feature type="compositionally biased region" description="Basic and acidic residues" evidence="1">
    <location>
        <begin position="107"/>
        <end position="126"/>
    </location>
</feature>
<evidence type="ECO:0000313" key="3">
    <source>
        <dbReference type="Proteomes" id="UP001500350"/>
    </source>
</evidence>
<dbReference type="Proteomes" id="UP001500350">
    <property type="component" value="Unassembled WGS sequence"/>
</dbReference>
<feature type="compositionally biased region" description="Basic and acidic residues" evidence="1">
    <location>
        <begin position="64"/>
        <end position="74"/>
    </location>
</feature>
<proteinExistence type="predicted"/>
<feature type="region of interest" description="Disordered" evidence="1">
    <location>
        <begin position="18"/>
        <end position="126"/>
    </location>
</feature>
<reference evidence="2 3" key="1">
    <citation type="journal article" date="2019" name="Int. J. Syst. Evol. Microbiol.">
        <title>The Global Catalogue of Microorganisms (GCM) 10K type strain sequencing project: providing services to taxonomists for standard genome sequencing and annotation.</title>
        <authorList>
            <consortium name="The Broad Institute Genomics Platform"/>
            <consortium name="The Broad Institute Genome Sequencing Center for Infectious Disease"/>
            <person name="Wu L."/>
            <person name="Ma J."/>
        </authorList>
    </citation>
    <scope>NUCLEOTIDE SEQUENCE [LARGE SCALE GENOMIC DNA]</scope>
    <source>
        <strain evidence="2 3">JCM 14589</strain>
    </source>
</reference>
<protein>
    <recommendedName>
        <fullName evidence="4">DUF3072 domain-containing protein</fullName>
    </recommendedName>
</protein>
<name>A0ABN2DFE4_9MICO</name>
<dbReference type="Pfam" id="PF11272">
    <property type="entry name" value="DUF3072"/>
    <property type="match status" value="1"/>
</dbReference>
<feature type="compositionally biased region" description="Polar residues" evidence="1">
    <location>
        <begin position="18"/>
        <end position="27"/>
    </location>
</feature>
<evidence type="ECO:0000256" key="1">
    <source>
        <dbReference type="SAM" id="MobiDB-lite"/>
    </source>
</evidence>
<sequence length="126" mass="13144">MKSVGGYRLSEGVASVANMTDMNAQQPPTDPDSAAAQDAGAAREPSGAQGGAETIGATPNSDAGRNDALQRDPQEWATGDEPMTEAQKSYLDTLAKESGEQLPADLTKAEASEHIDRLQGKSNRVD</sequence>
<dbReference type="EMBL" id="BAAANW010000030">
    <property type="protein sequence ID" value="GAA1576498.1"/>
    <property type="molecule type" value="Genomic_DNA"/>
</dbReference>
<evidence type="ECO:0008006" key="4">
    <source>
        <dbReference type="Google" id="ProtNLM"/>
    </source>
</evidence>
<accession>A0ABN2DFE4</accession>
<keyword evidence="3" id="KW-1185">Reference proteome</keyword>
<comment type="caution">
    <text evidence="2">The sequence shown here is derived from an EMBL/GenBank/DDBJ whole genome shotgun (WGS) entry which is preliminary data.</text>
</comment>
<organism evidence="2 3">
    <name type="scientific">Dermacoccus profundi</name>
    <dbReference type="NCBI Taxonomy" id="322602"/>
    <lineage>
        <taxon>Bacteria</taxon>
        <taxon>Bacillati</taxon>
        <taxon>Actinomycetota</taxon>
        <taxon>Actinomycetes</taxon>
        <taxon>Micrococcales</taxon>
        <taxon>Dermacoccaceae</taxon>
        <taxon>Dermacoccus</taxon>
    </lineage>
</organism>
<gene>
    <name evidence="2" type="ORF">GCM10009763_24690</name>
</gene>
<dbReference type="InterPro" id="IPR021425">
    <property type="entry name" value="DUF3072"/>
</dbReference>